<evidence type="ECO:0000256" key="1">
    <source>
        <dbReference type="SAM" id="MobiDB-lite"/>
    </source>
</evidence>
<feature type="transmembrane region" description="Helical" evidence="2">
    <location>
        <begin position="231"/>
        <end position="250"/>
    </location>
</feature>
<feature type="region of interest" description="Disordered" evidence="1">
    <location>
        <begin position="259"/>
        <end position="311"/>
    </location>
</feature>
<evidence type="ECO:0000256" key="2">
    <source>
        <dbReference type="SAM" id="Phobius"/>
    </source>
</evidence>
<accession>A0A1H5CF67</accession>
<reference evidence="4" key="1">
    <citation type="submission" date="2016-10" db="EMBL/GenBank/DDBJ databases">
        <authorList>
            <person name="Varghese N."/>
            <person name="Submissions S."/>
        </authorList>
    </citation>
    <scope>NUCLEOTIDE SEQUENCE [LARGE SCALE GENOMIC DNA]</scope>
    <source>
        <strain evidence="4">DSM 40318</strain>
    </source>
</reference>
<keyword evidence="4" id="KW-1185">Reference proteome</keyword>
<keyword evidence="2" id="KW-0472">Membrane</keyword>
<organism evidence="3 4">
    <name type="scientific">Streptomyces melanosporofaciens</name>
    <dbReference type="NCBI Taxonomy" id="67327"/>
    <lineage>
        <taxon>Bacteria</taxon>
        <taxon>Bacillati</taxon>
        <taxon>Actinomycetota</taxon>
        <taxon>Actinomycetes</taxon>
        <taxon>Kitasatosporales</taxon>
        <taxon>Streptomycetaceae</taxon>
        <taxon>Streptomyces</taxon>
        <taxon>Streptomyces violaceusniger group</taxon>
    </lineage>
</organism>
<gene>
    <name evidence="3" type="ORF">SAMN04490356_9386</name>
</gene>
<name>A0A1H5CF67_STRMJ</name>
<dbReference type="EMBL" id="FNST01000002">
    <property type="protein sequence ID" value="SED65413.1"/>
    <property type="molecule type" value="Genomic_DNA"/>
</dbReference>
<feature type="transmembrane region" description="Helical" evidence="2">
    <location>
        <begin position="120"/>
        <end position="142"/>
    </location>
</feature>
<evidence type="ECO:0000313" key="4">
    <source>
        <dbReference type="Proteomes" id="UP000198609"/>
    </source>
</evidence>
<evidence type="ECO:0008006" key="5">
    <source>
        <dbReference type="Google" id="ProtNLM"/>
    </source>
</evidence>
<feature type="transmembrane region" description="Helical" evidence="2">
    <location>
        <begin position="78"/>
        <end position="99"/>
    </location>
</feature>
<sequence length="311" mass="33356">MTPPRAVRRNRTLFMTATRYALIEHLRNRFAMVLIALFIPVWTALAFWSVPSTDTRFRLRATGKLLIPHGNQLTEITGALNAVTLIVGFMMFAASFAGGHFDRRLALAGYPRTHLVLAKLTSLTLASAAVAAYATILTRTFWAPEQPILLAAALFCAGITYGALGVAFGSLLRREVEGMFAIVMTSVIDLALQNPLYSSSSDGSVVRYLPSYGAMQAATGAGFSTTPLPKYLAIQAGWFTAAALIALLAFHCRTRNTLGKSGRPRVVPPRHPQAAPRTDDVPVGEPSSHRTGRPPSHGSGPSTAGEQVPPS</sequence>
<evidence type="ECO:0000313" key="3">
    <source>
        <dbReference type="EMBL" id="SED65413.1"/>
    </source>
</evidence>
<feature type="transmembrane region" description="Helical" evidence="2">
    <location>
        <begin position="30"/>
        <end position="50"/>
    </location>
</feature>
<dbReference type="AlphaFoldDB" id="A0A1H5CF67"/>
<proteinExistence type="predicted"/>
<dbReference type="RefSeq" id="WP_093470051.1">
    <property type="nucleotide sequence ID" value="NZ_FNST01000002.1"/>
</dbReference>
<feature type="transmembrane region" description="Helical" evidence="2">
    <location>
        <begin position="148"/>
        <end position="172"/>
    </location>
</feature>
<keyword evidence="2" id="KW-1133">Transmembrane helix</keyword>
<dbReference type="Proteomes" id="UP000198609">
    <property type="component" value="Unassembled WGS sequence"/>
</dbReference>
<protein>
    <recommendedName>
        <fullName evidence="5">ABC-2 family transporter protein</fullName>
    </recommendedName>
</protein>
<feature type="transmembrane region" description="Helical" evidence="2">
    <location>
        <begin position="179"/>
        <end position="197"/>
    </location>
</feature>
<keyword evidence="2" id="KW-0812">Transmembrane</keyword>